<protein>
    <recommendedName>
        <fullName evidence="1">Sigma 54 modulation/S30EA ribosomal protein C-terminal domain-containing protein</fullName>
    </recommendedName>
</protein>
<organism evidence="2 3">
    <name type="scientific">Nocardia rhizosphaerihabitans</name>
    <dbReference type="NCBI Taxonomy" id="1691570"/>
    <lineage>
        <taxon>Bacteria</taxon>
        <taxon>Bacillati</taxon>
        <taxon>Actinomycetota</taxon>
        <taxon>Actinomycetes</taxon>
        <taxon>Mycobacteriales</taxon>
        <taxon>Nocardiaceae</taxon>
        <taxon>Nocardia</taxon>
    </lineage>
</organism>
<dbReference type="RefSeq" id="WP_229739813.1">
    <property type="nucleotide sequence ID" value="NZ_BMNE01000003.1"/>
</dbReference>
<feature type="domain" description="Sigma 54 modulation/S30EA ribosomal protein C-terminal" evidence="1">
    <location>
        <begin position="141"/>
        <end position="193"/>
    </location>
</feature>
<reference evidence="3" key="1">
    <citation type="journal article" date="2019" name="Int. J. Syst. Evol. Microbiol.">
        <title>The Global Catalogue of Microorganisms (GCM) 10K type strain sequencing project: providing services to taxonomists for standard genome sequencing and annotation.</title>
        <authorList>
            <consortium name="The Broad Institute Genomics Platform"/>
            <consortium name="The Broad Institute Genome Sequencing Center for Infectious Disease"/>
            <person name="Wu L."/>
            <person name="Ma J."/>
        </authorList>
    </citation>
    <scope>NUCLEOTIDE SEQUENCE [LARGE SCALE GENOMIC DNA]</scope>
    <source>
        <strain evidence="3">CGMCC 4.7329</strain>
    </source>
</reference>
<comment type="caution">
    <text evidence="2">The sequence shown here is derived from an EMBL/GenBank/DDBJ whole genome shotgun (WGS) entry which is preliminary data.</text>
</comment>
<dbReference type="EMBL" id="BMNE01000003">
    <property type="protein sequence ID" value="GGN79450.1"/>
    <property type="molecule type" value="Genomic_DNA"/>
</dbReference>
<dbReference type="InterPro" id="IPR032528">
    <property type="entry name" value="Ribosom_S30AE_C"/>
</dbReference>
<dbReference type="Proteomes" id="UP000658127">
    <property type="component" value="Unassembled WGS sequence"/>
</dbReference>
<keyword evidence="3" id="KW-1185">Reference proteome</keyword>
<dbReference type="Pfam" id="PF16321">
    <property type="entry name" value="Ribosom_S30AE_C"/>
    <property type="match status" value="1"/>
</dbReference>
<proteinExistence type="predicted"/>
<accession>A0ABQ2KE10</accession>
<name>A0ABQ2KE10_9NOCA</name>
<evidence type="ECO:0000259" key="1">
    <source>
        <dbReference type="Pfam" id="PF16321"/>
    </source>
</evidence>
<dbReference type="Gene3D" id="3.30.505.50">
    <property type="entry name" value="Sigma 54 modulation/S30EA ribosomal protein, C-terminal domain"/>
    <property type="match status" value="1"/>
</dbReference>
<dbReference type="SUPFAM" id="SSF69754">
    <property type="entry name" value="Ribosome binding protein Y (YfiA homologue)"/>
    <property type="match status" value="1"/>
</dbReference>
<gene>
    <name evidence="2" type="ORF">GCM10011610_27880</name>
</gene>
<dbReference type="InterPro" id="IPR036567">
    <property type="entry name" value="RHF-like"/>
</dbReference>
<sequence>MLAEAVELANTNLQISVGRHVSAAATDYAREKISWALEYASEPVLSARVWLVGHLDPAVADPIVAQANVNIGGRALRAQVKAASTREAIDPLAARLPGRPQRLSWRWEPLRGNHFSAEPRVWHHGATPCPRLPYFPRPIEDREIWRRKSFPLASETCDEAANDMALLDYEFHLFTGSGSGQDSVLYRAGQTGLRLAQLQPQPEAVIDGVDRDQSHTAAGTGR</sequence>
<evidence type="ECO:0000313" key="3">
    <source>
        <dbReference type="Proteomes" id="UP000658127"/>
    </source>
</evidence>
<dbReference type="InterPro" id="IPR038416">
    <property type="entry name" value="Ribosom_S30AE_C_sf"/>
</dbReference>
<evidence type="ECO:0000313" key="2">
    <source>
        <dbReference type="EMBL" id="GGN79450.1"/>
    </source>
</evidence>